<organism evidence="1 2">
    <name type="scientific">Eleusine coracana subsp. coracana</name>
    <dbReference type="NCBI Taxonomy" id="191504"/>
    <lineage>
        <taxon>Eukaryota</taxon>
        <taxon>Viridiplantae</taxon>
        <taxon>Streptophyta</taxon>
        <taxon>Embryophyta</taxon>
        <taxon>Tracheophyta</taxon>
        <taxon>Spermatophyta</taxon>
        <taxon>Magnoliopsida</taxon>
        <taxon>Liliopsida</taxon>
        <taxon>Poales</taxon>
        <taxon>Poaceae</taxon>
        <taxon>PACMAD clade</taxon>
        <taxon>Chloridoideae</taxon>
        <taxon>Cynodonteae</taxon>
        <taxon>Eleusininae</taxon>
        <taxon>Eleusine</taxon>
    </lineage>
</organism>
<keyword evidence="2" id="KW-1185">Reference proteome</keyword>
<name>A0AAV5CYX2_ELECO</name>
<reference evidence="1" key="2">
    <citation type="submission" date="2021-12" db="EMBL/GenBank/DDBJ databases">
        <title>Resequencing data analysis of finger millet.</title>
        <authorList>
            <person name="Hatakeyama M."/>
            <person name="Aluri S."/>
            <person name="Balachadran M.T."/>
            <person name="Sivarajan S.R."/>
            <person name="Poveda L."/>
            <person name="Shimizu-Inatsugi R."/>
            <person name="Schlapbach R."/>
            <person name="Sreeman S.M."/>
            <person name="Shimizu K.K."/>
        </authorList>
    </citation>
    <scope>NUCLEOTIDE SEQUENCE</scope>
</reference>
<reference evidence="1" key="1">
    <citation type="journal article" date="2018" name="DNA Res.">
        <title>Multiple hybrid de novo genome assembly of finger millet, an orphan allotetraploid crop.</title>
        <authorList>
            <person name="Hatakeyama M."/>
            <person name="Aluri S."/>
            <person name="Balachadran M.T."/>
            <person name="Sivarajan S.R."/>
            <person name="Patrignani A."/>
            <person name="Gruter S."/>
            <person name="Poveda L."/>
            <person name="Shimizu-Inatsugi R."/>
            <person name="Baeten J."/>
            <person name="Francoijs K.J."/>
            <person name="Nataraja K.N."/>
            <person name="Reddy Y.A.N."/>
            <person name="Phadnis S."/>
            <person name="Ravikumar R.L."/>
            <person name="Schlapbach R."/>
            <person name="Sreeman S.M."/>
            <person name="Shimizu K.K."/>
        </authorList>
    </citation>
    <scope>NUCLEOTIDE SEQUENCE</scope>
</reference>
<evidence type="ECO:0000313" key="2">
    <source>
        <dbReference type="Proteomes" id="UP001054889"/>
    </source>
</evidence>
<sequence>MWRGRKEAKGGHCLIVWPKVTRPKELGGLGISDLQRLSVAFEKPCGYVPWFAICDE</sequence>
<dbReference type="AlphaFoldDB" id="A0AAV5CYX2"/>
<accession>A0AAV5CYX2</accession>
<dbReference type="EMBL" id="BQKI01000010">
    <property type="protein sequence ID" value="GJN03259.1"/>
    <property type="molecule type" value="Genomic_DNA"/>
</dbReference>
<proteinExistence type="predicted"/>
<dbReference type="Proteomes" id="UP001054889">
    <property type="component" value="Unassembled WGS sequence"/>
</dbReference>
<comment type="caution">
    <text evidence="1">The sequence shown here is derived from an EMBL/GenBank/DDBJ whole genome shotgun (WGS) entry which is preliminary data.</text>
</comment>
<protein>
    <submittedName>
        <fullName evidence="1">Uncharacterized protein</fullName>
    </submittedName>
</protein>
<evidence type="ECO:0000313" key="1">
    <source>
        <dbReference type="EMBL" id="GJN03259.1"/>
    </source>
</evidence>
<gene>
    <name evidence="1" type="primary">ga20684</name>
    <name evidence="1" type="ORF">PR202_ga20684</name>
</gene>